<gene>
    <name evidence="2" type="ORF">MON38_12415</name>
</gene>
<evidence type="ECO:0000313" key="2">
    <source>
        <dbReference type="EMBL" id="MCI1188225.1"/>
    </source>
</evidence>
<feature type="signal peptide" evidence="1">
    <location>
        <begin position="1"/>
        <end position="28"/>
    </location>
</feature>
<sequence>MAIGFLRGVSRGLRAVLLLSLLAGCRSAVEKETVLLNADFEEFERWSQPAPAMLSTEKAHSGRYSYCVKQGDDFAGNYHTSLSDCPEPPTMMRLDGWTYLPNVPIGSTILVLEVHCHGRRPDVWKGINIDQVVKRYDKWEHFTKTYRMPDDLLPSDEIKLYVWCPERGAVKYFDDLKLVAWR</sequence>
<dbReference type="Gene3D" id="2.60.120.260">
    <property type="entry name" value="Galactose-binding domain-like"/>
    <property type="match status" value="1"/>
</dbReference>
<dbReference type="EMBL" id="JALBGC010000003">
    <property type="protein sequence ID" value="MCI1188225.1"/>
    <property type="molecule type" value="Genomic_DNA"/>
</dbReference>
<keyword evidence="3" id="KW-1185">Reference proteome</keyword>
<accession>A0A9X1VJK9</accession>
<dbReference type="AlphaFoldDB" id="A0A9X1VJK9"/>
<name>A0A9X1VJK9_9BACT</name>
<feature type="chain" id="PRO_5040948490" evidence="1">
    <location>
        <begin position="29"/>
        <end position="182"/>
    </location>
</feature>
<keyword evidence="1" id="KW-0732">Signal</keyword>
<dbReference type="PROSITE" id="PS51257">
    <property type="entry name" value="PROKAR_LIPOPROTEIN"/>
    <property type="match status" value="1"/>
</dbReference>
<reference evidence="2" key="1">
    <citation type="submission" date="2022-03" db="EMBL/GenBank/DDBJ databases">
        <title>Bacterial whole genome sequence for Hymenobacter sp. DH14.</title>
        <authorList>
            <person name="Le V."/>
        </authorList>
    </citation>
    <scope>NUCLEOTIDE SEQUENCE</scope>
    <source>
        <strain evidence="2">DH14</strain>
    </source>
</reference>
<proteinExistence type="predicted"/>
<protein>
    <submittedName>
        <fullName evidence="2">Uncharacterized protein</fullName>
    </submittedName>
</protein>
<organism evidence="2 3">
    <name type="scientific">Hymenobacter cyanobacteriorum</name>
    <dbReference type="NCBI Taxonomy" id="2926463"/>
    <lineage>
        <taxon>Bacteria</taxon>
        <taxon>Pseudomonadati</taxon>
        <taxon>Bacteroidota</taxon>
        <taxon>Cytophagia</taxon>
        <taxon>Cytophagales</taxon>
        <taxon>Hymenobacteraceae</taxon>
        <taxon>Hymenobacter</taxon>
    </lineage>
</organism>
<evidence type="ECO:0000256" key="1">
    <source>
        <dbReference type="SAM" id="SignalP"/>
    </source>
</evidence>
<evidence type="ECO:0000313" key="3">
    <source>
        <dbReference type="Proteomes" id="UP001139193"/>
    </source>
</evidence>
<comment type="caution">
    <text evidence="2">The sequence shown here is derived from an EMBL/GenBank/DDBJ whole genome shotgun (WGS) entry which is preliminary data.</text>
</comment>
<dbReference type="Proteomes" id="UP001139193">
    <property type="component" value="Unassembled WGS sequence"/>
</dbReference>
<dbReference type="RefSeq" id="WP_241936489.1">
    <property type="nucleotide sequence ID" value="NZ_JALBGC010000003.1"/>
</dbReference>